<gene>
    <name evidence="1" type="ORF">O6H91_17G040800</name>
</gene>
<sequence>MGCTLSRTQDENRVEQVLAHLGDTFVFVPGLRLPKSVKLNTALGGFMSNELLERFAILRARIITVSARGYFPAKSVKRKKQTHGRMNVLALQKALEDYLPLLQGLTEQGCYCSAVEFAWNNQEDEKEETVLPSANYELLSVLHLLGMLLMLEANRTLTPKSPEAGHPAKVSEEDKKEAIETLLKSARVLERAITIIDCEDPELKTELPMDLQIAVLKALQMQALGQVVEIQLGFAIENVSATLAVKRRLACEEVGYWQQALDNLTEVNLSDYWGKKHVLYLKWKSAEAKAAAYYYHGLILDERNEEKEHANATCSLKAAKRLLKDSLKLREEFSAAAPPTRAPPLWGAAKYLGEKIPRDSHRRSFGTEDVHGLHKNSTRTPELPNFALSLKAEVYELPPIDEAWLFETAAKFDQQSVDERPQDKLGSKINKPLPTEDAWLRETASKFEQSMDERTRNKSRSKMNP</sequence>
<keyword evidence="2" id="KW-1185">Reference proteome</keyword>
<proteinExistence type="predicted"/>
<reference evidence="2" key="1">
    <citation type="journal article" date="2024" name="Proc. Natl. Acad. Sci. U.S.A.">
        <title>Extraordinary preservation of gene collinearity over three hundred million years revealed in homosporous lycophytes.</title>
        <authorList>
            <person name="Li C."/>
            <person name="Wickell D."/>
            <person name="Kuo L.Y."/>
            <person name="Chen X."/>
            <person name="Nie B."/>
            <person name="Liao X."/>
            <person name="Peng D."/>
            <person name="Ji J."/>
            <person name="Jenkins J."/>
            <person name="Williams M."/>
            <person name="Shu S."/>
            <person name="Plott C."/>
            <person name="Barry K."/>
            <person name="Rajasekar S."/>
            <person name="Grimwood J."/>
            <person name="Han X."/>
            <person name="Sun S."/>
            <person name="Hou Z."/>
            <person name="He W."/>
            <person name="Dai G."/>
            <person name="Sun C."/>
            <person name="Schmutz J."/>
            <person name="Leebens-Mack J.H."/>
            <person name="Li F.W."/>
            <person name="Wang L."/>
        </authorList>
    </citation>
    <scope>NUCLEOTIDE SEQUENCE [LARGE SCALE GENOMIC DNA]</scope>
    <source>
        <strain evidence="2">cv. PW_Plant_1</strain>
    </source>
</reference>
<organism evidence="1 2">
    <name type="scientific">Diphasiastrum complanatum</name>
    <name type="common">Issler's clubmoss</name>
    <name type="synonym">Lycopodium complanatum</name>
    <dbReference type="NCBI Taxonomy" id="34168"/>
    <lineage>
        <taxon>Eukaryota</taxon>
        <taxon>Viridiplantae</taxon>
        <taxon>Streptophyta</taxon>
        <taxon>Embryophyta</taxon>
        <taxon>Tracheophyta</taxon>
        <taxon>Lycopodiopsida</taxon>
        <taxon>Lycopodiales</taxon>
        <taxon>Lycopodiaceae</taxon>
        <taxon>Lycopodioideae</taxon>
        <taxon>Diphasiastrum</taxon>
    </lineage>
</organism>
<accession>A0ACC2B5Y1</accession>
<dbReference type="EMBL" id="CM055108">
    <property type="protein sequence ID" value="KAJ7525194.1"/>
    <property type="molecule type" value="Genomic_DNA"/>
</dbReference>
<comment type="caution">
    <text evidence="1">The sequence shown here is derived from an EMBL/GenBank/DDBJ whole genome shotgun (WGS) entry which is preliminary data.</text>
</comment>
<evidence type="ECO:0000313" key="1">
    <source>
        <dbReference type="EMBL" id="KAJ7525194.1"/>
    </source>
</evidence>
<name>A0ACC2B5Y1_DIPCM</name>
<protein>
    <submittedName>
        <fullName evidence="1">Uncharacterized protein</fullName>
    </submittedName>
</protein>
<evidence type="ECO:0000313" key="2">
    <source>
        <dbReference type="Proteomes" id="UP001162992"/>
    </source>
</evidence>
<dbReference type="Proteomes" id="UP001162992">
    <property type="component" value="Chromosome 17"/>
</dbReference>